<dbReference type="Proteomes" id="UP000008363">
    <property type="component" value="Unassembled WGS sequence"/>
</dbReference>
<keyword evidence="4" id="KW-0804">Transcription</keyword>
<dbReference type="InterPro" id="IPR036390">
    <property type="entry name" value="WH_DNA-bd_sf"/>
</dbReference>
<keyword evidence="3" id="KW-0238">DNA-binding</keyword>
<name>K6V9F7_9ACTN</name>
<keyword evidence="7" id="KW-1185">Reference proteome</keyword>
<evidence type="ECO:0000256" key="2">
    <source>
        <dbReference type="ARBA" id="ARBA00023015"/>
    </source>
</evidence>
<dbReference type="SUPFAM" id="SSF53850">
    <property type="entry name" value="Periplasmic binding protein-like II"/>
    <property type="match status" value="1"/>
</dbReference>
<evidence type="ECO:0000256" key="1">
    <source>
        <dbReference type="ARBA" id="ARBA00009437"/>
    </source>
</evidence>
<dbReference type="Pfam" id="PF03466">
    <property type="entry name" value="LysR_substrate"/>
    <property type="match status" value="1"/>
</dbReference>
<comment type="caution">
    <text evidence="6">The sequence shown here is derived from an EMBL/GenBank/DDBJ whole genome shotgun (WGS) entry which is preliminary data.</text>
</comment>
<dbReference type="InterPro" id="IPR005119">
    <property type="entry name" value="LysR_subst-bd"/>
</dbReference>
<evidence type="ECO:0000256" key="3">
    <source>
        <dbReference type="ARBA" id="ARBA00023125"/>
    </source>
</evidence>
<dbReference type="RefSeq" id="WP_006337535.1">
    <property type="nucleotide sequence ID" value="NZ_BAHC01000193.1"/>
</dbReference>
<feature type="domain" description="HTH lysR-type" evidence="5">
    <location>
        <begin position="1"/>
        <end position="58"/>
    </location>
</feature>
<protein>
    <submittedName>
        <fullName evidence="6">Putative LysR family transcriptional regulator</fullName>
    </submittedName>
</protein>
<proteinExistence type="inferred from homology"/>
<keyword evidence="2" id="KW-0805">Transcription regulation</keyword>
<dbReference type="eggNOG" id="COG0583">
    <property type="taxonomic scope" value="Bacteria"/>
</dbReference>
<dbReference type="InterPro" id="IPR036388">
    <property type="entry name" value="WH-like_DNA-bd_sf"/>
</dbReference>
<dbReference type="GO" id="GO:0003700">
    <property type="term" value="F:DNA-binding transcription factor activity"/>
    <property type="evidence" value="ECO:0007669"/>
    <property type="project" value="InterPro"/>
</dbReference>
<dbReference type="Gene3D" id="3.40.190.290">
    <property type="match status" value="1"/>
</dbReference>
<dbReference type="PANTHER" id="PTHR30126:SF91">
    <property type="entry name" value="LYSR FAMILY TRANSCRIPTIONAL REGULATOR"/>
    <property type="match status" value="1"/>
</dbReference>
<reference evidence="6 7" key="1">
    <citation type="submission" date="2012-08" db="EMBL/GenBank/DDBJ databases">
        <title>Whole genome shotgun sequence of Gordonia rhizosphera NBRC 16068.</title>
        <authorList>
            <person name="Takarada H."/>
            <person name="Isaki S."/>
            <person name="Hosoyama A."/>
            <person name="Tsuchikane K."/>
            <person name="Katsumata H."/>
            <person name="Baba S."/>
            <person name="Ohji S."/>
            <person name="Yamazaki S."/>
            <person name="Fujita N."/>
        </authorList>
    </citation>
    <scope>NUCLEOTIDE SEQUENCE [LARGE SCALE GENOMIC DNA]</scope>
    <source>
        <strain evidence="6 7">NBRC 16068</strain>
    </source>
</reference>
<dbReference type="OrthoDB" id="3181812at2"/>
<evidence type="ECO:0000256" key="4">
    <source>
        <dbReference type="ARBA" id="ARBA00023163"/>
    </source>
</evidence>
<dbReference type="CDD" id="cd05466">
    <property type="entry name" value="PBP2_LTTR_substrate"/>
    <property type="match status" value="1"/>
</dbReference>
<evidence type="ECO:0000313" key="7">
    <source>
        <dbReference type="Proteomes" id="UP000008363"/>
    </source>
</evidence>
<dbReference type="PRINTS" id="PR00039">
    <property type="entry name" value="HTHLYSR"/>
</dbReference>
<dbReference type="STRING" id="1108045.GORHZ_193_00100"/>
<dbReference type="AlphaFoldDB" id="K6V9F7"/>
<evidence type="ECO:0000259" key="5">
    <source>
        <dbReference type="PROSITE" id="PS50931"/>
    </source>
</evidence>
<organism evidence="6 7">
    <name type="scientific">Gordonia rhizosphera NBRC 16068</name>
    <dbReference type="NCBI Taxonomy" id="1108045"/>
    <lineage>
        <taxon>Bacteria</taxon>
        <taxon>Bacillati</taxon>
        <taxon>Actinomycetota</taxon>
        <taxon>Actinomycetes</taxon>
        <taxon>Mycobacteriales</taxon>
        <taxon>Gordoniaceae</taxon>
        <taxon>Gordonia</taxon>
    </lineage>
</organism>
<dbReference type="PANTHER" id="PTHR30126">
    <property type="entry name" value="HTH-TYPE TRANSCRIPTIONAL REGULATOR"/>
    <property type="match status" value="1"/>
</dbReference>
<dbReference type="PROSITE" id="PS50931">
    <property type="entry name" value="HTH_LYSR"/>
    <property type="match status" value="1"/>
</dbReference>
<dbReference type="GO" id="GO:0000976">
    <property type="term" value="F:transcription cis-regulatory region binding"/>
    <property type="evidence" value="ECO:0007669"/>
    <property type="project" value="TreeGrafter"/>
</dbReference>
<dbReference type="FunFam" id="1.10.10.10:FF:000001">
    <property type="entry name" value="LysR family transcriptional regulator"/>
    <property type="match status" value="1"/>
</dbReference>
<dbReference type="Gene3D" id="1.10.10.10">
    <property type="entry name" value="Winged helix-like DNA-binding domain superfamily/Winged helix DNA-binding domain"/>
    <property type="match status" value="1"/>
</dbReference>
<dbReference type="SUPFAM" id="SSF46785">
    <property type="entry name" value="Winged helix' DNA-binding domain"/>
    <property type="match status" value="1"/>
</dbReference>
<accession>K6V9F7</accession>
<dbReference type="InterPro" id="IPR000847">
    <property type="entry name" value="LysR_HTH_N"/>
</dbReference>
<evidence type="ECO:0000313" key="6">
    <source>
        <dbReference type="EMBL" id="GAB92818.1"/>
    </source>
</evidence>
<gene>
    <name evidence="6" type="ORF">GORHZ_193_00100</name>
</gene>
<dbReference type="Pfam" id="PF00126">
    <property type="entry name" value="HTH_1"/>
    <property type="match status" value="1"/>
</dbReference>
<sequence length="300" mass="32299">MDLHLVTYFVAVVDHGGITKAAQSLYISQPSLSQAIRTLERRLGVTLFDRTGRRLELTEAGRKFEVAARRILADVDRAKAKVGAVRELRSGRVDVVTYAAFSIDPLVEMVRAFRQRFPRLAVRVVATDGPGGVLATLRRGEAEVGLMDTAAEHATFAVIPLGAQELVLAAPAEMSGGLPDPIPRATVRSLPLVVDRGDPSTVAALGDLIEEDGRNIVLDCAHPAATWDLVERGVGATVAPRSVVDQQMPRTRTVEIEPPLSRSFGLVLRSGRPSPAAMAFIAIAKSHVGKTTDLNEFADW</sequence>
<dbReference type="EMBL" id="BAHC01000193">
    <property type="protein sequence ID" value="GAB92818.1"/>
    <property type="molecule type" value="Genomic_DNA"/>
</dbReference>
<comment type="similarity">
    <text evidence="1">Belongs to the LysR transcriptional regulatory family.</text>
</comment>